<dbReference type="EMBL" id="BGPR01035700">
    <property type="protein sequence ID" value="GBO10641.1"/>
    <property type="molecule type" value="Genomic_DNA"/>
</dbReference>
<dbReference type="Proteomes" id="UP000499080">
    <property type="component" value="Unassembled WGS sequence"/>
</dbReference>
<evidence type="ECO:0000313" key="1">
    <source>
        <dbReference type="EMBL" id="GBO10641.1"/>
    </source>
</evidence>
<reference evidence="1 2" key="1">
    <citation type="journal article" date="2019" name="Sci. Rep.">
        <title>Orb-weaving spider Araneus ventricosus genome elucidates the spidroin gene catalogue.</title>
        <authorList>
            <person name="Kono N."/>
            <person name="Nakamura H."/>
            <person name="Ohtoshi R."/>
            <person name="Moran D.A.P."/>
            <person name="Shinohara A."/>
            <person name="Yoshida Y."/>
            <person name="Fujiwara M."/>
            <person name="Mori M."/>
            <person name="Tomita M."/>
            <person name="Arakawa K."/>
        </authorList>
    </citation>
    <scope>NUCLEOTIDE SEQUENCE [LARGE SCALE GENOMIC DNA]</scope>
</reference>
<name>A0A4Y2UF50_ARAVE</name>
<keyword evidence="2" id="KW-1185">Reference proteome</keyword>
<accession>A0A4Y2UF50</accession>
<evidence type="ECO:0000313" key="2">
    <source>
        <dbReference type="Proteomes" id="UP000499080"/>
    </source>
</evidence>
<organism evidence="1 2">
    <name type="scientific">Araneus ventricosus</name>
    <name type="common">Orbweaver spider</name>
    <name type="synonym">Epeira ventricosa</name>
    <dbReference type="NCBI Taxonomy" id="182803"/>
    <lineage>
        <taxon>Eukaryota</taxon>
        <taxon>Metazoa</taxon>
        <taxon>Ecdysozoa</taxon>
        <taxon>Arthropoda</taxon>
        <taxon>Chelicerata</taxon>
        <taxon>Arachnida</taxon>
        <taxon>Araneae</taxon>
        <taxon>Araneomorphae</taxon>
        <taxon>Entelegynae</taxon>
        <taxon>Araneoidea</taxon>
        <taxon>Araneidae</taxon>
        <taxon>Araneus</taxon>
    </lineage>
</organism>
<dbReference type="AlphaFoldDB" id="A0A4Y2UF50"/>
<sequence length="57" mass="6322">MHDGSSVESGFEPGALRPKAETLPLGRRGHTIITFLFSSYRFSMEFSTACNLLLIEC</sequence>
<gene>
    <name evidence="1" type="ORF">AVEN_31080_1</name>
</gene>
<feature type="non-terminal residue" evidence="1">
    <location>
        <position position="57"/>
    </location>
</feature>
<protein>
    <submittedName>
        <fullName evidence="1">Uncharacterized protein</fullName>
    </submittedName>
</protein>
<proteinExistence type="predicted"/>
<comment type="caution">
    <text evidence="1">The sequence shown here is derived from an EMBL/GenBank/DDBJ whole genome shotgun (WGS) entry which is preliminary data.</text>
</comment>